<dbReference type="GO" id="GO:0030915">
    <property type="term" value="C:Smc5-Smc6 complex"/>
    <property type="evidence" value="ECO:0007669"/>
    <property type="project" value="TreeGrafter"/>
</dbReference>
<feature type="region of interest" description="Disordered" evidence="12">
    <location>
        <begin position="1473"/>
        <end position="1494"/>
    </location>
</feature>
<dbReference type="GO" id="GO:0003697">
    <property type="term" value="F:single-stranded DNA binding"/>
    <property type="evidence" value="ECO:0007669"/>
    <property type="project" value="TreeGrafter"/>
</dbReference>
<feature type="compositionally biased region" description="Polar residues" evidence="12">
    <location>
        <begin position="215"/>
        <end position="226"/>
    </location>
</feature>
<reference evidence="14" key="1">
    <citation type="submission" date="2021-06" db="EMBL/GenBank/DDBJ databases">
        <authorList>
            <person name="Hodson N. C."/>
            <person name="Mongue J. A."/>
            <person name="Jaron S. K."/>
        </authorList>
    </citation>
    <scope>NUCLEOTIDE SEQUENCE</scope>
</reference>
<dbReference type="GO" id="GO:0003684">
    <property type="term" value="F:damaged DNA binding"/>
    <property type="evidence" value="ECO:0007669"/>
    <property type="project" value="TreeGrafter"/>
</dbReference>
<accession>A0A8J2KYX1</accession>
<dbReference type="GO" id="GO:0035861">
    <property type="term" value="C:site of double-strand break"/>
    <property type="evidence" value="ECO:0007669"/>
    <property type="project" value="TreeGrafter"/>
</dbReference>
<comment type="caution">
    <text evidence="14">The sequence shown here is derived from an EMBL/GenBank/DDBJ whole genome shotgun (WGS) entry which is preliminary data.</text>
</comment>
<keyword evidence="3" id="KW-0158">Chromosome</keyword>
<gene>
    <name evidence="14" type="ORF">AFUS01_LOCUS23267</name>
</gene>
<evidence type="ECO:0000256" key="6">
    <source>
        <dbReference type="ARBA" id="ARBA00022840"/>
    </source>
</evidence>
<evidence type="ECO:0000256" key="3">
    <source>
        <dbReference type="ARBA" id="ARBA00022454"/>
    </source>
</evidence>
<comment type="subcellular location">
    <subcellularLocation>
        <location evidence="2">Chromosome</location>
    </subcellularLocation>
    <subcellularLocation>
        <location evidence="1">Nucleus</location>
    </subcellularLocation>
</comment>
<evidence type="ECO:0000256" key="8">
    <source>
        <dbReference type="ARBA" id="ARBA00023172"/>
    </source>
</evidence>
<organism evidence="14 15">
    <name type="scientific">Allacma fusca</name>
    <dbReference type="NCBI Taxonomy" id="39272"/>
    <lineage>
        <taxon>Eukaryota</taxon>
        <taxon>Metazoa</taxon>
        <taxon>Ecdysozoa</taxon>
        <taxon>Arthropoda</taxon>
        <taxon>Hexapoda</taxon>
        <taxon>Collembola</taxon>
        <taxon>Symphypleona</taxon>
        <taxon>Sminthuridae</taxon>
        <taxon>Allacma</taxon>
    </lineage>
</organism>
<protein>
    <recommendedName>
        <fullName evidence="13">RecF/RecN/SMC N-terminal domain-containing protein</fullName>
    </recommendedName>
</protein>
<evidence type="ECO:0000256" key="10">
    <source>
        <dbReference type="ARBA" id="ARBA00023242"/>
    </source>
</evidence>
<feature type="region of interest" description="Disordered" evidence="12">
    <location>
        <begin position="1"/>
        <end position="28"/>
    </location>
</feature>
<keyword evidence="5" id="KW-0227">DNA damage</keyword>
<feature type="coiled-coil region" evidence="11">
    <location>
        <begin position="658"/>
        <end position="692"/>
    </location>
</feature>
<keyword evidence="8" id="KW-0233">DNA recombination</keyword>
<evidence type="ECO:0000256" key="12">
    <source>
        <dbReference type="SAM" id="MobiDB-lite"/>
    </source>
</evidence>
<evidence type="ECO:0000256" key="4">
    <source>
        <dbReference type="ARBA" id="ARBA00022741"/>
    </source>
</evidence>
<feature type="compositionally biased region" description="Basic and acidic residues" evidence="12">
    <location>
        <begin position="1140"/>
        <end position="1163"/>
    </location>
</feature>
<evidence type="ECO:0000256" key="5">
    <source>
        <dbReference type="ARBA" id="ARBA00022763"/>
    </source>
</evidence>
<evidence type="ECO:0000259" key="13">
    <source>
        <dbReference type="Pfam" id="PF02463"/>
    </source>
</evidence>
<feature type="coiled-coil region" evidence="11">
    <location>
        <begin position="605"/>
        <end position="632"/>
    </location>
</feature>
<dbReference type="GO" id="GO:0005634">
    <property type="term" value="C:nucleus"/>
    <property type="evidence" value="ECO:0007669"/>
    <property type="project" value="UniProtKB-SubCell"/>
</dbReference>
<sequence>MSRNLRSSTNRRRGYGHLNTTNNFNYIPPTPTPVSVPDDNPGSWFLTQDGKLTDDVLGRWSSRKKNYEELSVPSLNQRPATPTPVYFPKKQTLHDVVDFDEDDDGGGSVFDHNEPAPASVASSLDTPNNSPLHDSMESSLYGRNKPGCFPIISRRGPKLSESESEDDEMTNLASKELEIRKEPTPPPTRGRRNDINATGTRKRVSSRSPHDISQKKSITHSPSPLTVPTPGSTSRSSRSRGRNALRLSSSSSSPDDSAPPPTPCPVIEGRSTPVSVDEGKRHQELKDIKEPLTPLTPRNTRSRIANKKIYSPPKTPSPRCSAERSTPPPTRTTRRRVRSPSPFTPPPTPQVIRSSSPALIAPKKSKIKKEKGTSYNEENTPLPGPSNQLVAYNPPIPTDKDLVERNSEKVQLEFVTPGTIKSVTMYNIMCFPKFLRKSPWSPRFNYIIGENGAGKSAILSAIVAGLGGKAFDTGRANNMRDIIRNGETKAKIEIVLHNYYSKLYGEDIFIVRTLSREGSSRYQIRDANGQMRSLGRQELNLVLSKLNIQVDNPLAILHQEMSRNFLRTKDPNLLYKYFHRALLLNNCESLMMKSLADLKNASECLKTKRILLEELRAKERDWEKQVEAIELMKNCKTKLTELANKHTWAMVQDYEAVHADVHRELQHALNKLEEAKRERDLFSQKIQEYETNQTCFEERWQETNDALTQKKSEYDQIRKKTQYVKFEIMDVITEMKNTIKTIETLAQNKRIVQGKLDEHRRTASNDFEFRMRALANEKAPLVAQEQALQHQLALLQEDRPRLVADEDNATKIDSQLKLKVQEVQQRLDDTQKELTACHKTDNAKHEVYGREMSKLVEKIDREKRWLKKPRGPLGCCITLQDDRWLTVVEYILENTLNYFAVDNKHDQQILLKLISDVYSTRGRGGCKNKRMPSVCMTTFLDKKIIVGDKNASRQAGGHPSVLDVIEIVDDDPVVYNWVVDMLRVERILLFESYEEACDFLTKQIVPPTLQKAYTKDIYLFHPNPLKAMWQTVPRSPKYLKLTQQQNNSVLHKSRLSAEIANLRMEYETALKSHDMHANSATNFTRNQLEINTSEIRRLTYAVNVIQNKISTLDASVLTTSDVASWVDEIEETQRQIQSKEAQRSELESRRQRLMADTDPNKEQRIDDDMKFLQRKLTSLKEQKNSAELQIKSLKAELKKKETLFAQQQKFAADVNKKFQEVEETLQSKIHEATLVCPRIDPEGTASEIKSSIDSLTDELTANKEKIANKEYISRQWQNAKDVADRVGKEITIMDVLIKLAEPKIKLQRNFFNDKLVEYAIAIKTSFRFLIQSRGYHGDLVINHDSKTLLCYVSMDSSGETQAKKNIGTDDVTGKEIVTNKKGIMEYANGMSGGERSFTTICFLIACWQLMDMPFYILDEFDVFMDTFNRRKSQKILMNVAKSKPYAQFFVFTPLQMEGSTPHGCSVTTLKKGQTEITEEDQPEAGKKTLKIKGG</sequence>
<dbReference type="InterPro" id="IPR003395">
    <property type="entry name" value="RecF/RecN/SMC_N"/>
</dbReference>
<dbReference type="PANTHER" id="PTHR19306">
    <property type="entry name" value="STRUCTURAL MAINTENANCE OF CHROMOSOMES 5,6 SMC5, SMC6"/>
    <property type="match status" value="1"/>
</dbReference>
<dbReference type="Pfam" id="PF02463">
    <property type="entry name" value="SMC_N"/>
    <property type="match status" value="1"/>
</dbReference>
<feature type="compositionally biased region" description="Polar residues" evidence="12">
    <location>
        <begin position="120"/>
        <end position="132"/>
    </location>
</feature>
<feature type="domain" description="RecF/RecN/SMC N-terminal" evidence="13">
    <location>
        <begin position="436"/>
        <end position="1452"/>
    </location>
</feature>
<evidence type="ECO:0000256" key="9">
    <source>
        <dbReference type="ARBA" id="ARBA00023204"/>
    </source>
</evidence>
<evidence type="ECO:0000256" key="2">
    <source>
        <dbReference type="ARBA" id="ARBA00004286"/>
    </source>
</evidence>
<feature type="compositionally biased region" description="Low complexity" evidence="12">
    <location>
        <begin position="244"/>
        <end position="256"/>
    </location>
</feature>
<keyword evidence="10" id="KW-0539">Nucleus</keyword>
<keyword evidence="6" id="KW-0067">ATP-binding</keyword>
<proteinExistence type="predicted"/>
<keyword evidence="7 11" id="KW-0175">Coiled coil</keyword>
<keyword evidence="4" id="KW-0547">Nucleotide-binding</keyword>
<evidence type="ECO:0000313" key="14">
    <source>
        <dbReference type="EMBL" id="CAG7734905.1"/>
    </source>
</evidence>
<feature type="compositionally biased region" description="Basic and acidic residues" evidence="12">
    <location>
        <begin position="277"/>
        <end position="290"/>
    </location>
</feature>
<feature type="region of interest" description="Disordered" evidence="12">
    <location>
        <begin position="1136"/>
        <end position="1163"/>
    </location>
</feature>
<evidence type="ECO:0000256" key="11">
    <source>
        <dbReference type="SAM" id="Coils"/>
    </source>
</evidence>
<name>A0A8J2KYX1_9HEXA</name>
<dbReference type="OrthoDB" id="10072614at2759"/>
<feature type="compositionally biased region" description="Polar residues" evidence="12">
    <location>
        <begin position="373"/>
        <end position="390"/>
    </location>
</feature>
<dbReference type="PANTHER" id="PTHR19306:SF6">
    <property type="entry name" value="STRUCTURAL MAINTENANCE OF CHROMOSOMES PROTEIN 6"/>
    <property type="match status" value="1"/>
</dbReference>
<dbReference type="EMBL" id="CAJVCH010278465">
    <property type="protein sequence ID" value="CAG7734905.1"/>
    <property type="molecule type" value="Genomic_DNA"/>
</dbReference>
<dbReference type="GO" id="GO:0000724">
    <property type="term" value="P:double-strand break repair via homologous recombination"/>
    <property type="evidence" value="ECO:0007669"/>
    <property type="project" value="TreeGrafter"/>
</dbReference>
<dbReference type="Proteomes" id="UP000708208">
    <property type="component" value="Unassembled WGS sequence"/>
</dbReference>
<keyword evidence="9" id="KW-0234">DNA repair</keyword>
<evidence type="ECO:0000313" key="15">
    <source>
        <dbReference type="Proteomes" id="UP000708208"/>
    </source>
</evidence>
<evidence type="ECO:0000256" key="1">
    <source>
        <dbReference type="ARBA" id="ARBA00004123"/>
    </source>
</evidence>
<dbReference type="GO" id="GO:0005524">
    <property type="term" value="F:ATP binding"/>
    <property type="evidence" value="ECO:0007669"/>
    <property type="project" value="UniProtKB-KW"/>
</dbReference>
<feature type="coiled-coil region" evidence="11">
    <location>
        <begin position="813"/>
        <end position="840"/>
    </location>
</feature>
<evidence type="ECO:0000256" key="7">
    <source>
        <dbReference type="ARBA" id="ARBA00023054"/>
    </source>
</evidence>
<keyword evidence="15" id="KW-1185">Reference proteome</keyword>
<feature type="region of interest" description="Disordered" evidence="12">
    <location>
        <begin position="97"/>
        <end position="390"/>
    </location>
</feature>